<organism evidence="6 7">
    <name type="scientific">Desulfoplanes formicivorans</name>
    <dbReference type="NCBI Taxonomy" id="1592317"/>
    <lineage>
        <taxon>Bacteria</taxon>
        <taxon>Pseudomonadati</taxon>
        <taxon>Thermodesulfobacteriota</taxon>
        <taxon>Desulfovibrionia</taxon>
        <taxon>Desulfovibrionales</taxon>
        <taxon>Desulfoplanaceae</taxon>
        <taxon>Desulfoplanes</taxon>
    </lineage>
</organism>
<evidence type="ECO:0000256" key="2">
    <source>
        <dbReference type="ARBA" id="ARBA00022630"/>
    </source>
</evidence>
<dbReference type="PRINTS" id="PR00411">
    <property type="entry name" value="PNDRDTASEI"/>
</dbReference>
<name>A0A194AKW5_9BACT</name>
<dbReference type="InterPro" id="IPR055178">
    <property type="entry name" value="RsdA/BaiN/AoA(So)-like_dom"/>
</dbReference>
<dbReference type="Gene3D" id="3.50.50.60">
    <property type="entry name" value="FAD/NAD(P)-binding domain"/>
    <property type="match status" value="1"/>
</dbReference>
<keyword evidence="7" id="KW-1185">Reference proteome</keyword>
<dbReference type="Pfam" id="PF03486">
    <property type="entry name" value="HI0933_like"/>
    <property type="match status" value="1"/>
</dbReference>
<dbReference type="PANTHER" id="PTHR42887">
    <property type="entry name" value="OS12G0638800 PROTEIN"/>
    <property type="match status" value="1"/>
</dbReference>
<dbReference type="Pfam" id="PF22780">
    <property type="entry name" value="HI0933_like_1st"/>
    <property type="match status" value="1"/>
</dbReference>
<dbReference type="PANTHER" id="PTHR42887:SF2">
    <property type="entry name" value="OS12G0638800 PROTEIN"/>
    <property type="match status" value="1"/>
</dbReference>
<evidence type="ECO:0000313" key="7">
    <source>
        <dbReference type="Proteomes" id="UP000095200"/>
    </source>
</evidence>
<keyword evidence="2" id="KW-0285">Flavoprotein</keyword>
<comment type="cofactor">
    <cofactor evidence="1">
        <name>FAD</name>
        <dbReference type="ChEBI" id="CHEBI:57692"/>
    </cofactor>
</comment>
<reference evidence="7" key="1">
    <citation type="submission" date="2016-06" db="EMBL/GenBank/DDBJ databases">
        <title>Draft genome sequence of Desulfoplanes formicivorans strain Pf12B.</title>
        <authorList>
            <person name="Watanabe M."/>
            <person name="Kojima H."/>
            <person name="Fukui M."/>
        </authorList>
    </citation>
    <scope>NUCLEOTIDE SEQUENCE [LARGE SCALE GENOMIC DNA]</scope>
    <source>
        <strain evidence="7">Pf12B</strain>
    </source>
</reference>
<feature type="domain" description="RsdA/BaiN/AoA(So)-like insert" evidence="5">
    <location>
        <begin position="192"/>
        <end position="355"/>
    </location>
</feature>
<evidence type="ECO:0000256" key="3">
    <source>
        <dbReference type="ARBA" id="ARBA00022827"/>
    </source>
</evidence>
<dbReference type="InterPro" id="IPR023166">
    <property type="entry name" value="BaiN-like_dom_sf"/>
</dbReference>
<dbReference type="NCBIfam" id="TIGR00275">
    <property type="entry name" value="aminoacetone oxidase family FAD-binding enzyme"/>
    <property type="match status" value="1"/>
</dbReference>
<sequence>MTPSIIIIGGGAAGLMAGIAAARQGHPVTILEKKDRVGRKLAITGKGRCNVCNTAPMKEAIDHFFPSGKFLYQCFSRFYTPDLIALLEENQVRLKTERGGRMFPQSDKAADIIAALARSFTRLGGVIRTSVPVKALLIEDSFCRGVITQSGQEIRAAATILTTGGASYPATGSTGDGYRLAAMAGHTIVPIRPALVPVVTAGDLAKRLQGLALKNVQVTVWMDGKKTDSLFGEMLFTHFGVSGPIILSLSHAMVQGLGAGKDVQLTIDLKPALDHKQLDARLLRDMDTFGKKKTRTLLKGLLPASLIPVCLDELGFDPDVPAHQITSGMRKKLRNWLKEFRLDVTGHRPLREAIVTAGGIATKEIDPKTMRSKICSGLLCAGEVLDIQADTGGFNLMAAFSTGWMAGASAVNG</sequence>
<dbReference type="SUPFAM" id="SSF51905">
    <property type="entry name" value="FAD/NAD(P)-binding domain"/>
    <property type="match status" value="1"/>
</dbReference>
<dbReference type="InterPro" id="IPR036188">
    <property type="entry name" value="FAD/NAD-bd_sf"/>
</dbReference>
<keyword evidence="3" id="KW-0274">FAD</keyword>
<evidence type="ECO:0000259" key="4">
    <source>
        <dbReference type="Pfam" id="PF03486"/>
    </source>
</evidence>
<comment type="caution">
    <text evidence="6">The sequence shown here is derived from an EMBL/GenBank/DDBJ whole genome shotgun (WGS) entry which is preliminary data.</text>
</comment>
<evidence type="ECO:0000259" key="5">
    <source>
        <dbReference type="Pfam" id="PF22780"/>
    </source>
</evidence>
<proteinExistence type="predicted"/>
<accession>A0A194AKW5</accession>
<evidence type="ECO:0000313" key="6">
    <source>
        <dbReference type="EMBL" id="GAU09958.1"/>
    </source>
</evidence>
<dbReference type="Proteomes" id="UP000095200">
    <property type="component" value="Unassembled WGS sequence"/>
</dbReference>
<dbReference type="InterPro" id="IPR057661">
    <property type="entry name" value="RsdA/BaiN/AoA(So)_Rossmann"/>
</dbReference>
<dbReference type="Gene3D" id="2.40.30.10">
    <property type="entry name" value="Translation factors"/>
    <property type="match status" value="1"/>
</dbReference>
<dbReference type="EMBL" id="BDFE01000022">
    <property type="protein sequence ID" value="GAU09958.1"/>
    <property type="molecule type" value="Genomic_DNA"/>
</dbReference>
<feature type="domain" description="RsdA/BaiN/AoA(So)-like Rossmann fold-like" evidence="4">
    <location>
        <begin position="4"/>
        <end position="408"/>
    </location>
</feature>
<evidence type="ECO:0000256" key="1">
    <source>
        <dbReference type="ARBA" id="ARBA00001974"/>
    </source>
</evidence>
<dbReference type="OrthoDB" id="9773233at2"/>
<dbReference type="AlphaFoldDB" id="A0A194AKW5"/>
<protein>
    <submittedName>
        <fullName evidence="6">FAD-dependent oxidoreductase</fullName>
    </submittedName>
</protein>
<dbReference type="RefSeq" id="WP_069860216.1">
    <property type="nucleotide sequence ID" value="NZ_BDFE01000022.1"/>
</dbReference>
<dbReference type="STRING" id="1592317.DPF_2694"/>
<gene>
    <name evidence="6" type="ORF">DPF_2694</name>
</gene>
<dbReference type="SUPFAM" id="SSF160996">
    <property type="entry name" value="HI0933 insert domain-like"/>
    <property type="match status" value="1"/>
</dbReference>
<dbReference type="Gene3D" id="1.10.8.260">
    <property type="entry name" value="HI0933 insert domain-like"/>
    <property type="match status" value="1"/>
</dbReference>
<dbReference type="InterPro" id="IPR004792">
    <property type="entry name" value="BaiN-like"/>
</dbReference>